<name>A0A4U8UI33_STECR</name>
<reference evidence="1 2" key="1">
    <citation type="journal article" date="2015" name="Genome Biol.">
        <title>Comparative genomics of Steinernema reveals deeply conserved gene regulatory networks.</title>
        <authorList>
            <person name="Dillman A.R."/>
            <person name="Macchietto M."/>
            <person name="Porter C.F."/>
            <person name="Rogers A."/>
            <person name="Williams B."/>
            <person name="Antoshechkin I."/>
            <person name="Lee M.M."/>
            <person name="Goodwin Z."/>
            <person name="Lu X."/>
            <person name="Lewis E.E."/>
            <person name="Goodrich-Blair H."/>
            <person name="Stock S.P."/>
            <person name="Adams B.J."/>
            <person name="Sternberg P.W."/>
            <person name="Mortazavi A."/>
        </authorList>
    </citation>
    <scope>NUCLEOTIDE SEQUENCE [LARGE SCALE GENOMIC DNA]</scope>
    <source>
        <strain evidence="1 2">ALL</strain>
    </source>
</reference>
<organism evidence="1 2">
    <name type="scientific">Steinernema carpocapsae</name>
    <name type="common">Entomopathogenic nematode</name>
    <dbReference type="NCBI Taxonomy" id="34508"/>
    <lineage>
        <taxon>Eukaryota</taxon>
        <taxon>Metazoa</taxon>
        <taxon>Ecdysozoa</taxon>
        <taxon>Nematoda</taxon>
        <taxon>Chromadorea</taxon>
        <taxon>Rhabditida</taxon>
        <taxon>Tylenchina</taxon>
        <taxon>Panagrolaimomorpha</taxon>
        <taxon>Strongyloidoidea</taxon>
        <taxon>Steinernematidae</taxon>
        <taxon>Steinernema</taxon>
    </lineage>
</organism>
<sequence>MSTAFPESGFFASVFCQNFSLNFSSIHRRCFSFAIDSTDDSDSPTGNLKSAVSSDHFRQNSLHTRTVY</sequence>
<accession>A0A4U8UI33</accession>
<reference evidence="1 2" key="2">
    <citation type="journal article" date="2019" name="G3 (Bethesda)">
        <title>Hybrid Assembly of the Genome of the Entomopathogenic Nematode Steinernema carpocapsae Identifies the X-Chromosome.</title>
        <authorList>
            <person name="Serra L."/>
            <person name="Macchietto M."/>
            <person name="Macias-Munoz A."/>
            <person name="McGill C.J."/>
            <person name="Rodriguez I.M."/>
            <person name="Rodriguez B."/>
            <person name="Murad R."/>
            <person name="Mortazavi A."/>
        </authorList>
    </citation>
    <scope>NUCLEOTIDE SEQUENCE [LARGE SCALE GENOMIC DNA]</scope>
    <source>
        <strain evidence="1 2">ALL</strain>
    </source>
</reference>
<gene>
    <name evidence="1" type="ORF">L596_000411</name>
</gene>
<evidence type="ECO:0000313" key="1">
    <source>
        <dbReference type="EMBL" id="TMS32592.1"/>
    </source>
</evidence>
<keyword evidence="2" id="KW-1185">Reference proteome</keyword>
<evidence type="ECO:0000313" key="2">
    <source>
        <dbReference type="Proteomes" id="UP000298663"/>
    </source>
</evidence>
<dbReference type="AlphaFoldDB" id="A0A4U8UI33"/>
<dbReference type="Proteomes" id="UP000298663">
    <property type="component" value="Unassembled WGS sequence"/>
</dbReference>
<proteinExistence type="predicted"/>
<protein>
    <submittedName>
        <fullName evidence="1">Uncharacterized protein</fullName>
    </submittedName>
</protein>
<comment type="caution">
    <text evidence="1">The sequence shown here is derived from an EMBL/GenBank/DDBJ whole genome shotgun (WGS) entry which is preliminary data.</text>
</comment>
<dbReference type="EMBL" id="AZBU02000001">
    <property type="protein sequence ID" value="TMS32592.1"/>
    <property type="molecule type" value="Genomic_DNA"/>
</dbReference>